<keyword evidence="1" id="KW-0472">Membrane</keyword>
<gene>
    <name evidence="2" type="ORF">PV328_012444</name>
</gene>
<feature type="transmembrane region" description="Helical" evidence="1">
    <location>
        <begin position="127"/>
        <end position="145"/>
    </location>
</feature>
<proteinExistence type="predicted"/>
<keyword evidence="1" id="KW-1133">Transmembrane helix</keyword>
<reference evidence="2" key="1">
    <citation type="journal article" date="2023" name="bioRxiv">
        <title>Scaffold-level genome assemblies of two parasitoid biocontrol wasps reveal the parthenogenesis mechanism and an associated novel virus.</title>
        <authorList>
            <person name="Inwood S."/>
            <person name="Skelly J."/>
            <person name="Guhlin J."/>
            <person name="Harrop T."/>
            <person name="Goldson S."/>
            <person name="Dearden P."/>
        </authorList>
    </citation>
    <scope>NUCLEOTIDE SEQUENCE</scope>
    <source>
        <strain evidence="2">Irish</strain>
        <tissue evidence="2">Whole body</tissue>
    </source>
</reference>
<feature type="non-terminal residue" evidence="2">
    <location>
        <position position="270"/>
    </location>
</feature>
<keyword evidence="3" id="KW-1185">Reference proteome</keyword>
<accession>A0AA39C3G2</accession>
<evidence type="ECO:0000313" key="3">
    <source>
        <dbReference type="Proteomes" id="UP001168990"/>
    </source>
</evidence>
<comment type="caution">
    <text evidence="2">The sequence shown here is derived from an EMBL/GenBank/DDBJ whole genome shotgun (WGS) entry which is preliminary data.</text>
</comment>
<reference evidence="2" key="2">
    <citation type="submission" date="2023-03" db="EMBL/GenBank/DDBJ databases">
        <authorList>
            <person name="Inwood S.N."/>
            <person name="Skelly J.G."/>
            <person name="Guhlin J."/>
            <person name="Harrop T.W.R."/>
            <person name="Goldson S.G."/>
            <person name="Dearden P.K."/>
        </authorList>
    </citation>
    <scope>NUCLEOTIDE SEQUENCE</scope>
    <source>
        <strain evidence="2">Irish</strain>
        <tissue evidence="2">Whole body</tissue>
    </source>
</reference>
<sequence length="270" mass="32628">MFRKTLLNDIDVSYSLLRCWYNVQYNYVKDIPTSVKVVDKNFQNLCNLLLNPFDKKIKFTLHDLRKIKETHEREIFINLMKYNDYVNMKMLITSKVYLGPIVWEFLFHILSKKLYHDNVHYLKIFKTTFEAFTICICGIHALAYLNQNEKYLYKMSWQQNLFLAHEYSKLNRDAMEFKIVTLQQSMGLSLNPVYTLFRNYLFACPLKEIFKMRNTILDMRNFRPDNVVLYGTYDFKEMEMYNSLWRKIFDNIITTSSFMGNMKSLIYSRI</sequence>
<name>A0AA39C3G2_9HYME</name>
<dbReference type="EMBL" id="JAQQBS010002761">
    <property type="protein sequence ID" value="KAK0156680.1"/>
    <property type="molecule type" value="Genomic_DNA"/>
</dbReference>
<evidence type="ECO:0000256" key="1">
    <source>
        <dbReference type="SAM" id="Phobius"/>
    </source>
</evidence>
<dbReference type="Proteomes" id="UP001168990">
    <property type="component" value="Unassembled WGS sequence"/>
</dbReference>
<feature type="transmembrane region" description="Helical" evidence="1">
    <location>
        <begin position="96"/>
        <end position="115"/>
    </location>
</feature>
<dbReference type="AlphaFoldDB" id="A0AA39C3G2"/>
<keyword evidence="1" id="KW-0812">Transmembrane</keyword>
<evidence type="ECO:0000313" key="2">
    <source>
        <dbReference type="EMBL" id="KAK0156680.1"/>
    </source>
</evidence>
<protein>
    <submittedName>
        <fullName evidence="2">Uncharacterized protein</fullName>
    </submittedName>
</protein>
<organism evidence="2 3">
    <name type="scientific">Microctonus aethiopoides</name>
    <dbReference type="NCBI Taxonomy" id="144406"/>
    <lineage>
        <taxon>Eukaryota</taxon>
        <taxon>Metazoa</taxon>
        <taxon>Ecdysozoa</taxon>
        <taxon>Arthropoda</taxon>
        <taxon>Hexapoda</taxon>
        <taxon>Insecta</taxon>
        <taxon>Pterygota</taxon>
        <taxon>Neoptera</taxon>
        <taxon>Endopterygota</taxon>
        <taxon>Hymenoptera</taxon>
        <taxon>Apocrita</taxon>
        <taxon>Ichneumonoidea</taxon>
        <taxon>Braconidae</taxon>
        <taxon>Euphorinae</taxon>
        <taxon>Microctonus</taxon>
    </lineage>
</organism>